<evidence type="ECO:0000313" key="7">
    <source>
        <dbReference type="Proteomes" id="UP000604730"/>
    </source>
</evidence>
<feature type="chain" id="PRO_5046187916" evidence="5">
    <location>
        <begin position="23"/>
        <end position="444"/>
    </location>
</feature>
<feature type="signal peptide" evidence="5">
    <location>
        <begin position="1"/>
        <end position="22"/>
    </location>
</feature>
<evidence type="ECO:0000313" key="6">
    <source>
        <dbReference type="EMBL" id="MBK5897627.1"/>
    </source>
</evidence>
<evidence type="ECO:0000256" key="5">
    <source>
        <dbReference type="SAM" id="SignalP"/>
    </source>
</evidence>
<keyword evidence="3 5" id="KW-0732">Signal</keyword>
<gene>
    <name evidence="6" type="ORF">JJN12_07535</name>
</gene>
<proteinExistence type="inferred from homology"/>
<accession>A0ABS1J0G2</accession>
<protein>
    <submittedName>
        <fullName evidence="6">Extracellular solute-binding protein</fullName>
    </submittedName>
</protein>
<comment type="caution">
    <text evidence="6">The sequence shown here is derived from an EMBL/GenBank/DDBJ whole genome shotgun (WGS) entry which is preliminary data.</text>
</comment>
<dbReference type="EMBL" id="JAEPRJ010000001">
    <property type="protein sequence ID" value="MBK5897627.1"/>
    <property type="molecule type" value="Genomic_DNA"/>
</dbReference>
<dbReference type="Gene3D" id="3.40.190.10">
    <property type="entry name" value="Periplasmic binding protein-like II"/>
    <property type="match status" value="1"/>
</dbReference>
<reference evidence="6 7" key="1">
    <citation type="submission" date="2021-01" db="EMBL/GenBank/DDBJ databases">
        <title>Isolation and description of Catonella massiliensis sp. nov., a novel Catonella species, isolated from a stable periodontitis subject.</title>
        <authorList>
            <person name="Antezack A."/>
            <person name="Boxberger M."/>
            <person name="La Scola B."/>
            <person name="Monnet-Corti V."/>
        </authorList>
    </citation>
    <scope>NUCLEOTIDE SEQUENCE [LARGE SCALE GENOMIC DNA]</scope>
    <source>
        <strain evidence="6 7">Marseille-Q4567</strain>
    </source>
</reference>
<evidence type="ECO:0000256" key="4">
    <source>
        <dbReference type="SAM" id="MobiDB-lite"/>
    </source>
</evidence>
<keyword evidence="7" id="KW-1185">Reference proteome</keyword>
<feature type="region of interest" description="Disordered" evidence="4">
    <location>
        <begin position="24"/>
        <end position="49"/>
    </location>
</feature>
<name>A0ABS1J0G2_9FIRM</name>
<evidence type="ECO:0000256" key="2">
    <source>
        <dbReference type="ARBA" id="ARBA00022448"/>
    </source>
</evidence>
<keyword evidence="2" id="KW-0813">Transport</keyword>
<dbReference type="SUPFAM" id="SSF53850">
    <property type="entry name" value="Periplasmic binding protein-like II"/>
    <property type="match status" value="1"/>
</dbReference>
<sequence length="444" mass="48425">MKKILSMLLVAVLLFGMVGCGGQTSKDDTKQTSEKKTESQSTSAKSTTGSTGKITLKIANYAILEKGYTEFWENAKTKFEEKYPNVTIEWVTAPYAEILNTVINMAGGGDKVDLMFGEMIWMPALIDAGLAAPLEEVIDKDFLDDYYPEILEAFTVDGHLYGLPLYSSPSVLFYNKNIFEKAGLDSSKAPTTYQEMLEMAEKISKLKTDDGNKIYAFGQTTASVPVSGISLLAYTANFGGEYLDKDGKLSLENAGLKESLAMLKDLNDKGYNPQNAKAKDLRNLFALGQLAMYYDNSWGFNGIKSINPDAVNFTAVAVPLKGGNGSGQSILQAHTFFAFDNGTERLEAAKNFMQFIISPEILSDYLKNVTPAFAVRKSMEAEINPLLEQAKSANTNLAPLPMITNLNDFALEVSGLAQAITVGGEEVEAALENFKKSAETILNQ</sequence>
<dbReference type="InterPro" id="IPR006059">
    <property type="entry name" value="SBP"/>
</dbReference>
<dbReference type="RefSeq" id="WP_208429099.1">
    <property type="nucleotide sequence ID" value="NZ_JAEPRJ010000001.1"/>
</dbReference>
<dbReference type="PROSITE" id="PS51257">
    <property type="entry name" value="PROKAR_LIPOPROTEIN"/>
    <property type="match status" value="1"/>
</dbReference>
<comment type="similarity">
    <text evidence="1">Belongs to the bacterial solute-binding protein 1 family.</text>
</comment>
<dbReference type="PANTHER" id="PTHR30061:SF50">
    <property type="entry name" value="MALTOSE_MALTODEXTRIN-BINDING PERIPLASMIC PROTEIN"/>
    <property type="match status" value="1"/>
</dbReference>
<dbReference type="PANTHER" id="PTHR30061">
    <property type="entry name" value="MALTOSE-BINDING PERIPLASMIC PROTEIN"/>
    <property type="match status" value="1"/>
</dbReference>
<evidence type="ECO:0000256" key="3">
    <source>
        <dbReference type="ARBA" id="ARBA00022729"/>
    </source>
</evidence>
<dbReference type="Pfam" id="PF13416">
    <property type="entry name" value="SBP_bac_8"/>
    <property type="match status" value="1"/>
</dbReference>
<dbReference type="Proteomes" id="UP000604730">
    <property type="component" value="Unassembled WGS sequence"/>
</dbReference>
<organism evidence="6 7">
    <name type="scientific">Catonella massiliensis</name>
    <dbReference type="NCBI Taxonomy" id="2799636"/>
    <lineage>
        <taxon>Bacteria</taxon>
        <taxon>Bacillati</taxon>
        <taxon>Bacillota</taxon>
        <taxon>Clostridia</taxon>
        <taxon>Lachnospirales</taxon>
        <taxon>Lachnospiraceae</taxon>
        <taxon>Catonella</taxon>
    </lineage>
</organism>
<feature type="compositionally biased region" description="Basic and acidic residues" evidence="4">
    <location>
        <begin position="25"/>
        <end position="38"/>
    </location>
</feature>
<feature type="compositionally biased region" description="Low complexity" evidence="4">
    <location>
        <begin position="39"/>
        <end position="49"/>
    </location>
</feature>
<evidence type="ECO:0000256" key="1">
    <source>
        <dbReference type="ARBA" id="ARBA00008520"/>
    </source>
</evidence>